<feature type="transmembrane region" description="Helical" evidence="1">
    <location>
        <begin position="75"/>
        <end position="96"/>
    </location>
</feature>
<evidence type="ECO:0000313" key="3">
    <source>
        <dbReference type="Proteomes" id="UP000327493"/>
    </source>
</evidence>
<sequence>RYRETKGLRSVNTANCYTPGCSETDYFDHSPQSITVLMAIIGAINKHTGCGTPTRPFTRTADLGWSLQSAVLLTLSYDALVFCSLWLVFIIAQLSLPVHSSLMSRLSLWARMKGARAEKWTAHLARGL</sequence>
<organism evidence="2 3">
    <name type="scientific">Etheostoma spectabile</name>
    <name type="common">orangethroat darter</name>
    <dbReference type="NCBI Taxonomy" id="54343"/>
    <lineage>
        <taxon>Eukaryota</taxon>
        <taxon>Metazoa</taxon>
        <taxon>Chordata</taxon>
        <taxon>Craniata</taxon>
        <taxon>Vertebrata</taxon>
        <taxon>Euteleostomi</taxon>
        <taxon>Actinopterygii</taxon>
        <taxon>Neopterygii</taxon>
        <taxon>Teleostei</taxon>
        <taxon>Neoteleostei</taxon>
        <taxon>Acanthomorphata</taxon>
        <taxon>Eupercaria</taxon>
        <taxon>Perciformes</taxon>
        <taxon>Percoidei</taxon>
        <taxon>Percidae</taxon>
        <taxon>Etheostomatinae</taxon>
        <taxon>Etheostoma</taxon>
    </lineage>
</organism>
<proteinExistence type="predicted"/>
<dbReference type="Proteomes" id="UP000327493">
    <property type="component" value="Chromosome 3"/>
</dbReference>
<gene>
    <name evidence="2" type="ORF">FQN60_005085</name>
</gene>
<keyword evidence="1" id="KW-0812">Transmembrane</keyword>
<keyword evidence="1" id="KW-0472">Membrane</keyword>
<protein>
    <submittedName>
        <fullName evidence="2">Uncharacterized protein</fullName>
    </submittedName>
</protein>
<feature type="non-terminal residue" evidence="2">
    <location>
        <position position="1"/>
    </location>
</feature>
<dbReference type="AlphaFoldDB" id="A0A5J5DLL4"/>
<reference evidence="2 3" key="1">
    <citation type="submission" date="2019-08" db="EMBL/GenBank/DDBJ databases">
        <title>A chromosome-level genome assembly, high-density linkage maps, and genome scans reveal the genomic architecture of hybrid incompatibilities underlying speciation via character displacement in darters (Percidae: Etheostominae).</title>
        <authorList>
            <person name="Moran R.L."/>
            <person name="Catchen J.M."/>
            <person name="Fuller R.C."/>
        </authorList>
    </citation>
    <scope>NUCLEOTIDE SEQUENCE [LARGE SCALE GENOMIC DNA]</scope>
    <source>
        <strain evidence="2">EspeVRDwgs_2016</strain>
        <tissue evidence="2">Muscle</tissue>
    </source>
</reference>
<keyword evidence="1" id="KW-1133">Transmembrane helix</keyword>
<evidence type="ECO:0000313" key="2">
    <source>
        <dbReference type="EMBL" id="KAA8594251.1"/>
    </source>
</evidence>
<keyword evidence="3" id="KW-1185">Reference proteome</keyword>
<name>A0A5J5DLL4_9PERO</name>
<accession>A0A5J5DLL4</accession>
<evidence type="ECO:0000256" key="1">
    <source>
        <dbReference type="SAM" id="Phobius"/>
    </source>
</evidence>
<dbReference type="EMBL" id="VOFY01000003">
    <property type="protein sequence ID" value="KAA8594251.1"/>
    <property type="molecule type" value="Genomic_DNA"/>
</dbReference>
<comment type="caution">
    <text evidence="2">The sequence shown here is derived from an EMBL/GenBank/DDBJ whole genome shotgun (WGS) entry which is preliminary data.</text>
</comment>